<dbReference type="InterPro" id="IPR003140">
    <property type="entry name" value="PLipase/COase/thioEstase"/>
</dbReference>
<evidence type="ECO:0000259" key="1">
    <source>
        <dbReference type="Pfam" id="PF02230"/>
    </source>
</evidence>
<sequence length="120" mass="12917">MDLNNNGIAYGDTTLVRPTGTHKATIVWLHDIGENGHYSAHFVEQLQLGNIKWICPTAPTRPVSSLGGAETTAWCDVTQVFDDMEDDLPSLNTTSGYVVGGMGNMGLNAVLGINGWLPSW</sequence>
<gene>
    <name evidence="2" type="ORF">ERUC_LOCUS10494</name>
</gene>
<comment type="caution">
    <text evidence="2">The sequence shown here is derived from an EMBL/GenBank/DDBJ whole genome shotgun (WGS) entry which is preliminary data.</text>
</comment>
<feature type="non-terminal residue" evidence="2">
    <location>
        <position position="120"/>
    </location>
</feature>
<dbReference type="AlphaFoldDB" id="A0ABC8JGG0"/>
<dbReference type="EMBL" id="CAKOAT010102932">
    <property type="protein sequence ID" value="CAH8325809.1"/>
    <property type="molecule type" value="Genomic_DNA"/>
</dbReference>
<evidence type="ECO:0000313" key="2">
    <source>
        <dbReference type="EMBL" id="CAH8325809.1"/>
    </source>
</evidence>
<name>A0ABC8JGG0_ERUVS</name>
<dbReference type="InterPro" id="IPR029058">
    <property type="entry name" value="AB_hydrolase_fold"/>
</dbReference>
<evidence type="ECO:0000313" key="3">
    <source>
        <dbReference type="Proteomes" id="UP001642260"/>
    </source>
</evidence>
<dbReference type="Proteomes" id="UP001642260">
    <property type="component" value="Unassembled WGS sequence"/>
</dbReference>
<reference evidence="2 3" key="1">
    <citation type="submission" date="2022-03" db="EMBL/GenBank/DDBJ databases">
        <authorList>
            <person name="Macdonald S."/>
            <person name="Ahmed S."/>
            <person name="Newling K."/>
        </authorList>
    </citation>
    <scope>NUCLEOTIDE SEQUENCE [LARGE SCALE GENOMIC DNA]</scope>
</reference>
<dbReference type="SUPFAM" id="SSF53474">
    <property type="entry name" value="alpha/beta-Hydrolases"/>
    <property type="match status" value="1"/>
</dbReference>
<organism evidence="2 3">
    <name type="scientific">Eruca vesicaria subsp. sativa</name>
    <name type="common">Garden rocket</name>
    <name type="synonym">Eruca sativa</name>
    <dbReference type="NCBI Taxonomy" id="29727"/>
    <lineage>
        <taxon>Eukaryota</taxon>
        <taxon>Viridiplantae</taxon>
        <taxon>Streptophyta</taxon>
        <taxon>Embryophyta</taxon>
        <taxon>Tracheophyta</taxon>
        <taxon>Spermatophyta</taxon>
        <taxon>Magnoliopsida</taxon>
        <taxon>eudicotyledons</taxon>
        <taxon>Gunneridae</taxon>
        <taxon>Pentapetalae</taxon>
        <taxon>rosids</taxon>
        <taxon>malvids</taxon>
        <taxon>Brassicales</taxon>
        <taxon>Brassicaceae</taxon>
        <taxon>Brassiceae</taxon>
        <taxon>Eruca</taxon>
    </lineage>
</organism>
<protein>
    <recommendedName>
        <fullName evidence="1">Phospholipase/carboxylesterase/thioesterase domain-containing protein</fullName>
    </recommendedName>
</protein>
<dbReference type="Gene3D" id="3.40.50.1820">
    <property type="entry name" value="alpha/beta hydrolase"/>
    <property type="match status" value="1"/>
</dbReference>
<dbReference type="Pfam" id="PF02230">
    <property type="entry name" value="Abhydrolase_2"/>
    <property type="match status" value="1"/>
</dbReference>
<feature type="domain" description="Phospholipase/carboxylesterase/thioesterase" evidence="1">
    <location>
        <begin position="15"/>
        <end position="85"/>
    </location>
</feature>
<keyword evidence="3" id="KW-1185">Reference proteome</keyword>
<dbReference type="PANTHER" id="PTHR46234">
    <property type="entry name" value="ALPHA/BETA-HYDROLASES SUPERFAMILY PROTEIN"/>
    <property type="match status" value="1"/>
</dbReference>
<proteinExistence type="predicted"/>
<accession>A0ABC8JGG0</accession>